<dbReference type="SUPFAM" id="SSF52242">
    <property type="entry name" value="Cobalamin (vitamin B12)-binding domain"/>
    <property type="match status" value="1"/>
</dbReference>
<dbReference type="GO" id="GO:0008705">
    <property type="term" value="F:methionine synthase activity"/>
    <property type="evidence" value="ECO:0007669"/>
    <property type="project" value="UniProtKB-EC"/>
</dbReference>
<dbReference type="InterPro" id="IPR006158">
    <property type="entry name" value="Cobalamin-bd"/>
</dbReference>
<evidence type="ECO:0000259" key="3">
    <source>
        <dbReference type="PROSITE" id="PS51332"/>
    </source>
</evidence>
<dbReference type="GO" id="GO:0032259">
    <property type="term" value="P:methylation"/>
    <property type="evidence" value="ECO:0007669"/>
    <property type="project" value="UniProtKB-KW"/>
</dbReference>
<evidence type="ECO:0000256" key="1">
    <source>
        <dbReference type="ARBA" id="ARBA00022723"/>
    </source>
</evidence>
<accession>A0A5J4T3H1</accession>
<dbReference type="GO" id="GO:0046872">
    <property type="term" value="F:metal ion binding"/>
    <property type="evidence" value="ECO:0007669"/>
    <property type="project" value="UniProtKB-KW"/>
</dbReference>
<comment type="caution">
    <text evidence="5">The sequence shown here is derived from an EMBL/GenBank/DDBJ whole genome shotgun (WGS) entry which is preliminary data.</text>
</comment>
<dbReference type="EC" id="2.1.1.13" evidence="5"/>
<dbReference type="InterPro" id="IPR036724">
    <property type="entry name" value="Cobalamin-bd_sf"/>
</dbReference>
<dbReference type="InterPro" id="IPR036594">
    <property type="entry name" value="Meth_synthase_dom"/>
</dbReference>
<dbReference type="PANTHER" id="PTHR45833:SF1">
    <property type="entry name" value="METHIONINE SYNTHASE"/>
    <property type="match status" value="1"/>
</dbReference>
<dbReference type="CDD" id="cd02070">
    <property type="entry name" value="corrinoid_protein_B12-BD"/>
    <property type="match status" value="1"/>
</dbReference>
<keyword evidence="5" id="KW-0489">Methyltransferase</keyword>
<feature type="domain" description="B12-binding N-terminal" evidence="4">
    <location>
        <begin position="43"/>
        <end position="115"/>
    </location>
</feature>
<sequence>MRVEQIQNIKYKTMNEILEKLLESVELGKVNFAAPFPPQLKGKPGADEYTQTALEEGISPTDIMNLALIPAMDKVGQKFSEHKIFVPQMLISAKAMNASMIHLKPYFQTGEVKQKGTFIIGTVFGDLHDIGKNLVAMMIGGAGWEVIDLGIDVQPEKFTEKVQEYPEAVVGISALLTTTMNNMTPVVKAIKNISPKTKILVGGAPLSSDFAQAIGADAYAKDPQESVKWLDTLI</sequence>
<dbReference type="Gene3D" id="1.10.1240.10">
    <property type="entry name" value="Methionine synthase domain"/>
    <property type="match status" value="1"/>
</dbReference>
<protein>
    <submittedName>
        <fullName evidence="5">Methionine synthase</fullName>
        <ecNumber evidence="5">2.1.1.13</ecNumber>
    </submittedName>
</protein>
<dbReference type="Pfam" id="PF02607">
    <property type="entry name" value="B12-binding_2"/>
    <property type="match status" value="1"/>
</dbReference>
<dbReference type="EMBL" id="SNRY01000004">
    <property type="protein sequence ID" value="KAA6352233.1"/>
    <property type="molecule type" value="Genomic_DNA"/>
</dbReference>
<dbReference type="Pfam" id="PF02310">
    <property type="entry name" value="B12-binding"/>
    <property type="match status" value="1"/>
</dbReference>
<dbReference type="PROSITE" id="PS51337">
    <property type="entry name" value="B12_BINDING_NTER"/>
    <property type="match status" value="1"/>
</dbReference>
<keyword evidence="2" id="KW-0170">Cobalt</keyword>
<dbReference type="SMART" id="SM01018">
    <property type="entry name" value="B12-binding_2"/>
    <property type="match status" value="1"/>
</dbReference>
<feature type="domain" description="B12-binding" evidence="3">
    <location>
        <begin position="115"/>
        <end position="234"/>
    </location>
</feature>
<dbReference type="AlphaFoldDB" id="A0A5J4T3H1"/>
<dbReference type="GO" id="GO:0050667">
    <property type="term" value="P:homocysteine metabolic process"/>
    <property type="evidence" value="ECO:0007669"/>
    <property type="project" value="TreeGrafter"/>
</dbReference>
<dbReference type="InterPro" id="IPR003759">
    <property type="entry name" value="Cbl-bd_cap"/>
</dbReference>
<proteinExistence type="predicted"/>
<name>A0A5J4T3H1_9ZZZZ</name>
<organism evidence="5">
    <name type="scientific">termite gut metagenome</name>
    <dbReference type="NCBI Taxonomy" id="433724"/>
    <lineage>
        <taxon>unclassified sequences</taxon>
        <taxon>metagenomes</taxon>
        <taxon>organismal metagenomes</taxon>
    </lineage>
</organism>
<dbReference type="SUPFAM" id="SSF47644">
    <property type="entry name" value="Methionine synthase domain"/>
    <property type="match status" value="1"/>
</dbReference>
<dbReference type="InterPro" id="IPR050554">
    <property type="entry name" value="Met_Synthase/Corrinoid"/>
</dbReference>
<reference evidence="5" key="1">
    <citation type="submission" date="2019-03" db="EMBL/GenBank/DDBJ databases">
        <title>Single cell metagenomics reveals metabolic interactions within the superorganism composed of flagellate Streblomastix strix and complex community of Bacteroidetes bacteria on its surface.</title>
        <authorList>
            <person name="Treitli S.C."/>
            <person name="Kolisko M."/>
            <person name="Husnik F."/>
            <person name="Keeling P."/>
            <person name="Hampl V."/>
        </authorList>
    </citation>
    <scope>NUCLEOTIDE SEQUENCE</scope>
    <source>
        <strain evidence="5">STM</strain>
    </source>
</reference>
<dbReference type="PROSITE" id="PS51332">
    <property type="entry name" value="B12_BINDING"/>
    <property type="match status" value="1"/>
</dbReference>
<evidence type="ECO:0000256" key="2">
    <source>
        <dbReference type="ARBA" id="ARBA00023285"/>
    </source>
</evidence>
<dbReference type="GO" id="GO:0031419">
    <property type="term" value="F:cobalamin binding"/>
    <property type="evidence" value="ECO:0007669"/>
    <property type="project" value="InterPro"/>
</dbReference>
<evidence type="ECO:0000259" key="4">
    <source>
        <dbReference type="PROSITE" id="PS51337"/>
    </source>
</evidence>
<keyword evidence="1" id="KW-0479">Metal-binding</keyword>
<dbReference type="PANTHER" id="PTHR45833">
    <property type="entry name" value="METHIONINE SYNTHASE"/>
    <property type="match status" value="1"/>
</dbReference>
<dbReference type="Gene3D" id="3.40.50.280">
    <property type="entry name" value="Cobalamin-binding domain"/>
    <property type="match status" value="1"/>
</dbReference>
<keyword evidence="5" id="KW-0808">Transferase</keyword>
<dbReference type="GO" id="GO:0046653">
    <property type="term" value="P:tetrahydrofolate metabolic process"/>
    <property type="evidence" value="ECO:0007669"/>
    <property type="project" value="TreeGrafter"/>
</dbReference>
<gene>
    <name evidence="5" type="ORF">EZS27_000415</name>
</gene>
<dbReference type="GO" id="GO:0005829">
    <property type="term" value="C:cytosol"/>
    <property type="evidence" value="ECO:0007669"/>
    <property type="project" value="TreeGrafter"/>
</dbReference>
<evidence type="ECO:0000313" key="5">
    <source>
        <dbReference type="EMBL" id="KAA6352233.1"/>
    </source>
</evidence>